<organism evidence="1">
    <name type="scientific">Mytilinidion resinicola</name>
    <dbReference type="NCBI Taxonomy" id="574789"/>
    <lineage>
        <taxon>Eukaryota</taxon>
        <taxon>Fungi</taxon>
        <taxon>Dikarya</taxon>
        <taxon>Ascomycota</taxon>
        <taxon>Pezizomycotina</taxon>
        <taxon>Dothideomycetes</taxon>
        <taxon>Pleosporomycetidae</taxon>
        <taxon>Mytilinidiales</taxon>
        <taxon>Mytilinidiaceae</taxon>
        <taxon>Mytilinidion</taxon>
    </lineage>
</organism>
<name>A0A6A6YBY5_9PEZI</name>
<evidence type="ECO:0000313" key="1">
    <source>
        <dbReference type="EMBL" id="KAF2806322.1"/>
    </source>
</evidence>
<dbReference type="EMBL" id="MU003707">
    <property type="protein sequence ID" value="KAF2806322.1"/>
    <property type="molecule type" value="Genomic_DNA"/>
</dbReference>
<accession>A0A6A6YBY5</accession>
<evidence type="ECO:0000313" key="2">
    <source>
        <dbReference type="Proteomes" id="UP000504636"/>
    </source>
</evidence>
<reference evidence="3" key="2">
    <citation type="submission" date="2020-04" db="EMBL/GenBank/DDBJ databases">
        <authorList>
            <consortium name="NCBI Genome Project"/>
        </authorList>
    </citation>
    <scope>NUCLEOTIDE SEQUENCE</scope>
    <source>
        <strain evidence="3">CBS 304.34</strain>
    </source>
</reference>
<protein>
    <submittedName>
        <fullName evidence="1 3">Uncharacterized protein</fullName>
    </submittedName>
</protein>
<evidence type="ECO:0000313" key="3">
    <source>
        <dbReference type="RefSeq" id="XP_033573286.1"/>
    </source>
</evidence>
<sequence>MATWSLSCFRGQPRALAAKDVLPPGSRRWTVDLYLSDKAAFLDLHCDDLKTTLIEEHSCEKKPDDGEIYRKIREYQGYGGARNPYFEKRWWALLYGISDHKFDNMKQIIRYHDFRAARYPARCSWACRRDALGLNAQMFGMRCHEEILHYLDNIRESWTKIFRKYRQAMLKMRSDKIFSAFTDQEREVIWTDILSASVDRLISSLSSFFTDVNYLEDPADRVKTLMELWPGETVSSALERIFRDVNQETD</sequence>
<dbReference type="Pfam" id="PF12520">
    <property type="entry name" value="DUF3723"/>
    <property type="match status" value="1"/>
</dbReference>
<dbReference type="Proteomes" id="UP000504636">
    <property type="component" value="Unplaced"/>
</dbReference>
<proteinExistence type="predicted"/>
<gene>
    <name evidence="1 3" type="ORF">BDZ99DRAFT_479590</name>
</gene>
<dbReference type="OrthoDB" id="5421195at2759"/>
<dbReference type="AlphaFoldDB" id="A0A6A6YBY5"/>
<keyword evidence="2" id="KW-1185">Reference proteome</keyword>
<dbReference type="GeneID" id="54463143"/>
<reference evidence="1 3" key="1">
    <citation type="journal article" date="2020" name="Stud. Mycol.">
        <title>101 Dothideomycetes genomes: a test case for predicting lifestyles and emergence of pathogens.</title>
        <authorList>
            <person name="Haridas S."/>
            <person name="Albert R."/>
            <person name="Binder M."/>
            <person name="Bloem J."/>
            <person name="Labutti K."/>
            <person name="Salamov A."/>
            <person name="Andreopoulos B."/>
            <person name="Baker S."/>
            <person name="Barry K."/>
            <person name="Bills G."/>
            <person name="Bluhm B."/>
            <person name="Cannon C."/>
            <person name="Castanera R."/>
            <person name="Culley D."/>
            <person name="Daum C."/>
            <person name="Ezra D."/>
            <person name="Gonzalez J."/>
            <person name="Henrissat B."/>
            <person name="Kuo A."/>
            <person name="Liang C."/>
            <person name="Lipzen A."/>
            <person name="Lutzoni F."/>
            <person name="Magnuson J."/>
            <person name="Mondo S."/>
            <person name="Nolan M."/>
            <person name="Ohm R."/>
            <person name="Pangilinan J."/>
            <person name="Park H.-J."/>
            <person name="Ramirez L."/>
            <person name="Alfaro M."/>
            <person name="Sun H."/>
            <person name="Tritt A."/>
            <person name="Yoshinaga Y."/>
            <person name="Zwiers L.-H."/>
            <person name="Turgeon B."/>
            <person name="Goodwin S."/>
            <person name="Spatafora J."/>
            <person name="Crous P."/>
            <person name="Grigoriev I."/>
        </authorList>
    </citation>
    <scope>NUCLEOTIDE SEQUENCE</scope>
    <source>
        <strain evidence="1 3">CBS 304.34</strain>
    </source>
</reference>
<reference evidence="3" key="3">
    <citation type="submission" date="2025-04" db="UniProtKB">
        <authorList>
            <consortium name="RefSeq"/>
        </authorList>
    </citation>
    <scope>IDENTIFICATION</scope>
    <source>
        <strain evidence="3">CBS 304.34</strain>
    </source>
</reference>
<dbReference type="InterPro" id="IPR022198">
    <property type="entry name" value="DUF3723"/>
</dbReference>
<dbReference type="RefSeq" id="XP_033573286.1">
    <property type="nucleotide sequence ID" value="XM_033722250.1"/>
</dbReference>